<organism evidence="2">
    <name type="scientific">hydrothermal vent metagenome</name>
    <dbReference type="NCBI Taxonomy" id="652676"/>
    <lineage>
        <taxon>unclassified sequences</taxon>
        <taxon>metagenomes</taxon>
        <taxon>ecological metagenomes</taxon>
    </lineage>
</organism>
<accession>A0A3B0X516</accession>
<proteinExistence type="predicted"/>
<protein>
    <submittedName>
        <fullName evidence="2">Phosphonate ABC transporter phosphate-binding periplasmic component (TC 3.A.1.9.1)</fullName>
    </submittedName>
</protein>
<reference evidence="2" key="1">
    <citation type="submission" date="2018-06" db="EMBL/GenBank/DDBJ databases">
        <authorList>
            <person name="Zhirakovskaya E."/>
        </authorList>
    </citation>
    <scope>NUCLEOTIDE SEQUENCE</scope>
</reference>
<dbReference type="AlphaFoldDB" id="A0A3B0X516"/>
<sequence length="78" mass="8474">MTKIRVVMPKQIVSILLIVNLSSCSSLGVEPWERDELSKKEMQFGSHGLNGTMDRHFYYSKEASSGGEGFSGGGCGCN</sequence>
<evidence type="ECO:0000259" key="1">
    <source>
        <dbReference type="Pfam" id="PF14086"/>
    </source>
</evidence>
<gene>
    <name evidence="2" type="ORF">MNBD_GAMMA11-1580</name>
</gene>
<name>A0A3B0X516_9ZZZZ</name>
<dbReference type="EMBL" id="UOFG01000199">
    <property type="protein sequence ID" value="VAW63405.1"/>
    <property type="molecule type" value="Genomic_DNA"/>
</dbReference>
<dbReference type="Pfam" id="PF14086">
    <property type="entry name" value="DUF4266"/>
    <property type="match status" value="1"/>
</dbReference>
<evidence type="ECO:0000313" key="2">
    <source>
        <dbReference type="EMBL" id="VAW63405.1"/>
    </source>
</evidence>
<dbReference type="InterPro" id="IPR025362">
    <property type="entry name" value="DUF4266"/>
</dbReference>
<feature type="domain" description="DUF4266" evidence="1">
    <location>
        <begin position="29"/>
        <end position="78"/>
    </location>
</feature>